<dbReference type="Gene3D" id="3.40.50.150">
    <property type="entry name" value="Vaccinia Virus protein VP39"/>
    <property type="match status" value="1"/>
</dbReference>
<dbReference type="PANTHER" id="PTHR43464">
    <property type="entry name" value="METHYLTRANSFERASE"/>
    <property type="match status" value="1"/>
</dbReference>
<accession>A0A7T4EEA9</accession>
<dbReference type="AlphaFoldDB" id="A0A7T4EEA9"/>
<keyword evidence="2 5" id="KW-0808">Transferase</keyword>
<dbReference type="GeneID" id="92760009"/>
<dbReference type="EMBL" id="CP069534">
    <property type="protein sequence ID" value="QRP71700.1"/>
    <property type="molecule type" value="Genomic_DNA"/>
</dbReference>
<dbReference type="Proteomes" id="UP000596145">
    <property type="component" value="Chromosome"/>
</dbReference>
<sequence>MPTWKQITDNNPQHSVAYAQRWDRIEAEGKDIYGEARLVDALVDRKSQILDVGCGQGRIGGYLVGCGHAVTGVDIDPYLIDVARSRHPEATWDVADLVADELPAGPFDAVISTGNVFTFLAPGSQGAVLEKLAGLLKQSGRLVLGFGLDRGYSFDQFEADWEAAGLRSSLLLQSWDLRPFTRGRSSFVVAILEHAEKQAKPSLDLGLLKKF</sequence>
<dbReference type="SUPFAM" id="SSF53335">
    <property type="entry name" value="S-adenosyl-L-methionine-dependent methyltransferases"/>
    <property type="match status" value="1"/>
</dbReference>
<evidence type="ECO:0000313" key="6">
    <source>
        <dbReference type="EMBL" id="QRP71700.1"/>
    </source>
</evidence>
<evidence type="ECO:0000256" key="2">
    <source>
        <dbReference type="ARBA" id="ARBA00022679"/>
    </source>
</evidence>
<dbReference type="InterPro" id="IPR041698">
    <property type="entry name" value="Methyltransf_25"/>
</dbReference>
<proteinExistence type="predicted"/>
<dbReference type="Proteomes" id="UP000617681">
    <property type="component" value="Chromosome"/>
</dbReference>
<evidence type="ECO:0000256" key="1">
    <source>
        <dbReference type="ARBA" id="ARBA00022603"/>
    </source>
</evidence>
<evidence type="ECO:0000313" key="5">
    <source>
        <dbReference type="EMBL" id="QQB45786.1"/>
    </source>
</evidence>
<dbReference type="InterPro" id="IPR029063">
    <property type="entry name" value="SAM-dependent_MTases_sf"/>
</dbReference>
<keyword evidence="3" id="KW-0949">S-adenosyl-L-methionine</keyword>
<dbReference type="Pfam" id="PF13649">
    <property type="entry name" value="Methyltransf_25"/>
    <property type="match status" value="1"/>
</dbReference>
<dbReference type="GO" id="GO:0008168">
    <property type="term" value="F:methyltransferase activity"/>
    <property type="evidence" value="ECO:0007669"/>
    <property type="project" value="UniProtKB-KW"/>
</dbReference>
<dbReference type="EMBL" id="CP066007">
    <property type="protein sequence ID" value="QQB45786.1"/>
    <property type="molecule type" value="Genomic_DNA"/>
</dbReference>
<protein>
    <submittedName>
        <fullName evidence="5">Class I SAM-dependent methyltransferase</fullName>
    </submittedName>
</protein>
<evidence type="ECO:0000259" key="4">
    <source>
        <dbReference type="Pfam" id="PF13649"/>
    </source>
</evidence>
<name>A0A7T4EEA9_9CORY</name>
<organism evidence="5 7">
    <name type="scientific">Corynebacterium glucuronolyticum</name>
    <dbReference type="NCBI Taxonomy" id="39791"/>
    <lineage>
        <taxon>Bacteria</taxon>
        <taxon>Bacillati</taxon>
        <taxon>Actinomycetota</taxon>
        <taxon>Actinomycetes</taxon>
        <taxon>Mycobacteriales</taxon>
        <taxon>Corynebacteriaceae</taxon>
        <taxon>Corynebacterium</taxon>
    </lineage>
</organism>
<dbReference type="PANTHER" id="PTHR43464:SF19">
    <property type="entry name" value="UBIQUINONE BIOSYNTHESIS O-METHYLTRANSFERASE, MITOCHONDRIAL"/>
    <property type="match status" value="1"/>
</dbReference>
<dbReference type="RefSeq" id="WP_005393889.1">
    <property type="nucleotide sequence ID" value="NZ_CP066007.1"/>
</dbReference>
<reference evidence="5 7" key="1">
    <citation type="submission" date="2020-12" db="EMBL/GenBank/DDBJ databases">
        <title>FDA dAtabase for Regulatory Grade micrObial Sequences (FDA-ARGOS): Supporting development and validation of Infectious Disease Dx tests.</title>
        <authorList>
            <person name="Sproer C."/>
            <person name="Gronow S."/>
            <person name="Severitt S."/>
            <person name="Schroder I."/>
            <person name="Tallon L."/>
            <person name="Sadzewicz L."/>
            <person name="Zhao X."/>
            <person name="Boylan J."/>
            <person name="Ott S."/>
            <person name="Bowen H."/>
            <person name="Vavikolanu K."/>
            <person name="Mehta A."/>
            <person name="Aluvathingal J."/>
            <person name="Nadendla S."/>
            <person name="Lowell S."/>
            <person name="Myers T."/>
            <person name="Yan Y."/>
            <person name="Sichtig H."/>
        </authorList>
    </citation>
    <scope>NUCLEOTIDE SEQUENCE [LARGE SCALE GENOMIC DNA]</scope>
    <source>
        <strain evidence="5 7">FDAARGOS_1053</strain>
        <strain evidence="6">FDAARGOS_1191</strain>
    </source>
</reference>
<evidence type="ECO:0000256" key="3">
    <source>
        <dbReference type="ARBA" id="ARBA00022691"/>
    </source>
</evidence>
<gene>
    <name evidence="5" type="ORF">I6I10_09865</name>
    <name evidence="6" type="ORF">I6J21_06275</name>
</gene>
<feature type="domain" description="Methyltransferase" evidence="4">
    <location>
        <begin position="49"/>
        <end position="140"/>
    </location>
</feature>
<keyword evidence="1 5" id="KW-0489">Methyltransferase</keyword>
<dbReference type="OrthoDB" id="7062303at2"/>
<dbReference type="CDD" id="cd02440">
    <property type="entry name" value="AdoMet_MTases"/>
    <property type="match status" value="1"/>
</dbReference>
<evidence type="ECO:0000313" key="7">
    <source>
        <dbReference type="Proteomes" id="UP000596145"/>
    </source>
</evidence>
<dbReference type="GO" id="GO:0032259">
    <property type="term" value="P:methylation"/>
    <property type="evidence" value="ECO:0007669"/>
    <property type="project" value="UniProtKB-KW"/>
</dbReference>